<protein>
    <submittedName>
        <fullName evidence="1">Uncharacterized protein</fullName>
    </submittedName>
</protein>
<dbReference type="Proteomes" id="UP000807825">
    <property type="component" value="Unassembled WGS sequence"/>
</dbReference>
<dbReference type="EMBL" id="JACRDE010000374">
    <property type="protein sequence ID" value="MBI5250669.1"/>
    <property type="molecule type" value="Genomic_DNA"/>
</dbReference>
<sequence length="110" mass="12733">MVNHLQAKELLQSLVNRGESLDTRDLTLFFGWIYSSYVSLEPFPVEHRKFCERCLDSFDSPNIRHQAGLALLKSALAKAERGRPIPDSTVSKDYLNLVNRFFQFCRKPNE</sequence>
<evidence type="ECO:0000313" key="2">
    <source>
        <dbReference type="Proteomes" id="UP000807825"/>
    </source>
</evidence>
<comment type="caution">
    <text evidence="1">The sequence shown here is derived from an EMBL/GenBank/DDBJ whole genome shotgun (WGS) entry which is preliminary data.</text>
</comment>
<dbReference type="AlphaFoldDB" id="A0A9D6V359"/>
<accession>A0A9D6V359</accession>
<name>A0A9D6V359_9BACT</name>
<organism evidence="1 2">
    <name type="scientific">Desulfomonile tiedjei</name>
    <dbReference type="NCBI Taxonomy" id="2358"/>
    <lineage>
        <taxon>Bacteria</taxon>
        <taxon>Pseudomonadati</taxon>
        <taxon>Thermodesulfobacteriota</taxon>
        <taxon>Desulfomonilia</taxon>
        <taxon>Desulfomonilales</taxon>
        <taxon>Desulfomonilaceae</taxon>
        <taxon>Desulfomonile</taxon>
    </lineage>
</organism>
<reference evidence="1" key="1">
    <citation type="submission" date="2020-07" db="EMBL/GenBank/DDBJ databases">
        <title>Huge and variable diversity of episymbiotic CPR bacteria and DPANN archaea in groundwater ecosystems.</title>
        <authorList>
            <person name="He C.Y."/>
            <person name="Keren R."/>
            <person name="Whittaker M."/>
            <person name="Farag I.F."/>
            <person name="Doudna J."/>
            <person name="Cate J.H.D."/>
            <person name="Banfield J.F."/>
        </authorList>
    </citation>
    <scope>NUCLEOTIDE SEQUENCE</scope>
    <source>
        <strain evidence="1">NC_groundwater_1664_Pr3_B-0.1um_52_9</strain>
    </source>
</reference>
<evidence type="ECO:0000313" key="1">
    <source>
        <dbReference type="EMBL" id="MBI5250669.1"/>
    </source>
</evidence>
<gene>
    <name evidence="1" type="ORF">HY912_14355</name>
</gene>
<proteinExistence type="predicted"/>